<accession>A0A4W4GUT1</accession>
<organism evidence="1 2">
    <name type="scientific">Electrophorus electricus</name>
    <name type="common">Electric eel</name>
    <name type="synonym">Gymnotus electricus</name>
    <dbReference type="NCBI Taxonomy" id="8005"/>
    <lineage>
        <taxon>Eukaryota</taxon>
        <taxon>Metazoa</taxon>
        <taxon>Chordata</taxon>
        <taxon>Craniata</taxon>
        <taxon>Vertebrata</taxon>
        <taxon>Euteleostomi</taxon>
        <taxon>Actinopterygii</taxon>
        <taxon>Neopterygii</taxon>
        <taxon>Teleostei</taxon>
        <taxon>Ostariophysi</taxon>
        <taxon>Gymnotiformes</taxon>
        <taxon>Gymnotoidei</taxon>
        <taxon>Gymnotidae</taxon>
        <taxon>Electrophorus</taxon>
    </lineage>
</organism>
<reference evidence="2" key="1">
    <citation type="journal article" date="2014" name="Science">
        <title>Nonhuman genetics. Genomic basis for the convergent evolution of electric organs.</title>
        <authorList>
            <person name="Gallant J.R."/>
            <person name="Traeger L.L."/>
            <person name="Volkening J.D."/>
            <person name="Moffett H."/>
            <person name="Chen P.H."/>
            <person name="Novina C.D."/>
            <person name="Phillips G.N.Jr."/>
            <person name="Anand R."/>
            <person name="Wells G.B."/>
            <person name="Pinch M."/>
            <person name="Guth R."/>
            <person name="Unguez G.A."/>
            <person name="Albert J.S."/>
            <person name="Zakon H.H."/>
            <person name="Samanta M.P."/>
            <person name="Sussman M.R."/>
        </authorList>
    </citation>
    <scope>NUCLEOTIDE SEQUENCE [LARGE SCALE GENOMIC DNA]</scope>
</reference>
<name>A0A4W4GUT1_ELEEL</name>
<reference evidence="1" key="4">
    <citation type="submission" date="2025-08" db="UniProtKB">
        <authorList>
            <consortium name="Ensembl"/>
        </authorList>
    </citation>
    <scope>IDENTIFICATION</scope>
</reference>
<protein>
    <submittedName>
        <fullName evidence="1">Uncharacterized protein</fullName>
    </submittedName>
</protein>
<evidence type="ECO:0000313" key="2">
    <source>
        <dbReference type="Proteomes" id="UP000314983"/>
    </source>
</evidence>
<dbReference type="AlphaFoldDB" id="A0A4W4GUT1"/>
<dbReference type="GeneTree" id="ENSGT00960000192848"/>
<reference evidence="1" key="5">
    <citation type="submission" date="2025-09" db="UniProtKB">
        <authorList>
            <consortium name="Ensembl"/>
        </authorList>
    </citation>
    <scope>IDENTIFICATION</scope>
</reference>
<proteinExistence type="predicted"/>
<keyword evidence="2" id="KW-1185">Reference proteome</keyword>
<evidence type="ECO:0000313" key="1">
    <source>
        <dbReference type="Ensembl" id="ENSEEEP00000039964.1"/>
    </source>
</evidence>
<reference evidence="2" key="2">
    <citation type="journal article" date="2017" name="Sci. Adv.">
        <title>A tail of two voltages: Proteomic comparison of the three electric organs of the electric eel.</title>
        <authorList>
            <person name="Traeger L.L."/>
            <person name="Sabat G."/>
            <person name="Barrett-Wilt G.A."/>
            <person name="Wells G.B."/>
            <person name="Sussman M.R."/>
        </authorList>
    </citation>
    <scope>NUCLEOTIDE SEQUENCE [LARGE SCALE GENOMIC DNA]</scope>
</reference>
<sequence>MRAVLRRRGYACSSPRKEGLRCAVASRAPCFLQQRTIQPTVRRTGLAALTHFLFGPPRLHRELIQERDLVFAIAQCEFTQ</sequence>
<reference evidence="1" key="3">
    <citation type="submission" date="2020-05" db="EMBL/GenBank/DDBJ databases">
        <title>Electrophorus electricus (electric eel) genome, fEleEle1, primary haplotype.</title>
        <authorList>
            <person name="Myers G."/>
            <person name="Meyer A."/>
            <person name="Fedrigo O."/>
            <person name="Formenti G."/>
            <person name="Rhie A."/>
            <person name="Tracey A."/>
            <person name="Sims Y."/>
            <person name="Jarvis E.D."/>
        </authorList>
    </citation>
    <scope>NUCLEOTIDE SEQUENCE [LARGE SCALE GENOMIC DNA]</scope>
</reference>
<dbReference type="Ensembl" id="ENSEEET00000040423.2">
    <property type="protein sequence ID" value="ENSEEEP00000039964.1"/>
    <property type="gene ID" value="ENSEEEG00000018948.2"/>
</dbReference>
<dbReference type="Proteomes" id="UP000314983">
    <property type="component" value="Chromosome 18"/>
</dbReference>